<dbReference type="EMBL" id="JAHLFG010000034">
    <property type="protein sequence ID" value="MBU3826451.1"/>
    <property type="molecule type" value="Genomic_DNA"/>
</dbReference>
<dbReference type="Proteomes" id="UP000824150">
    <property type="component" value="Unassembled WGS sequence"/>
</dbReference>
<dbReference type="PANTHER" id="PTHR10458">
    <property type="entry name" value="PEPTIDE DEFORMYLASE"/>
    <property type="match status" value="1"/>
</dbReference>
<feature type="binding site" evidence="6">
    <location>
        <position position="95"/>
    </location>
    <ligand>
        <name>Fe cation</name>
        <dbReference type="ChEBI" id="CHEBI:24875"/>
    </ligand>
</feature>
<dbReference type="FunFam" id="3.90.45.10:FF:000005">
    <property type="entry name" value="Peptide deformylase"/>
    <property type="match status" value="1"/>
</dbReference>
<feature type="binding site" evidence="6">
    <location>
        <position position="137"/>
    </location>
    <ligand>
        <name>Fe cation</name>
        <dbReference type="ChEBI" id="CHEBI:24875"/>
    </ligand>
</feature>
<evidence type="ECO:0000313" key="8">
    <source>
        <dbReference type="Proteomes" id="UP000824150"/>
    </source>
</evidence>
<comment type="function">
    <text evidence="6">Removes the formyl group from the N-terminal Met of newly synthesized proteins. Requires at least a dipeptide for an efficient rate of reaction. N-terminal L-methionine is a prerequisite for activity but the enzyme has broad specificity at other positions.</text>
</comment>
<dbReference type="GO" id="GO:0046872">
    <property type="term" value="F:metal ion binding"/>
    <property type="evidence" value="ECO:0007669"/>
    <property type="project" value="UniProtKB-KW"/>
</dbReference>
<evidence type="ECO:0000256" key="3">
    <source>
        <dbReference type="ARBA" id="ARBA00022801"/>
    </source>
</evidence>
<keyword evidence="2 6" id="KW-0479">Metal-binding</keyword>
<comment type="catalytic activity">
    <reaction evidence="6">
        <text>N-terminal N-formyl-L-methionyl-[peptide] + H2O = N-terminal L-methionyl-[peptide] + formate</text>
        <dbReference type="Rhea" id="RHEA:24420"/>
        <dbReference type="Rhea" id="RHEA-COMP:10639"/>
        <dbReference type="Rhea" id="RHEA-COMP:10640"/>
        <dbReference type="ChEBI" id="CHEBI:15377"/>
        <dbReference type="ChEBI" id="CHEBI:15740"/>
        <dbReference type="ChEBI" id="CHEBI:49298"/>
        <dbReference type="ChEBI" id="CHEBI:64731"/>
        <dbReference type="EC" id="3.5.1.88"/>
    </reaction>
</comment>
<dbReference type="NCBIfam" id="NF001159">
    <property type="entry name" value="PRK00150.1-3"/>
    <property type="match status" value="1"/>
</dbReference>
<feature type="active site" evidence="6">
    <location>
        <position position="138"/>
    </location>
</feature>
<gene>
    <name evidence="6 7" type="primary">def</name>
    <name evidence="7" type="ORF">IAA31_03060</name>
</gene>
<evidence type="ECO:0000313" key="7">
    <source>
        <dbReference type="EMBL" id="MBU3826451.1"/>
    </source>
</evidence>
<accession>A0A9E2KMD4</accession>
<keyword evidence="4 6" id="KW-0648">Protein biosynthesis</keyword>
<comment type="cofactor">
    <cofactor evidence="6">
        <name>Fe(2+)</name>
        <dbReference type="ChEBI" id="CHEBI:29033"/>
    </cofactor>
    <text evidence="6">Binds 1 Fe(2+) ion.</text>
</comment>
<keyword evidence="5 6" id="KW-0408">Iron</keyword>
<reference evidence="7" key="1">
    <citation type="journal article" date="2021" name="PeerJ">
        <title>Extensive microbial diversity within the chicken gut microbiome revealed by metagenomics and culture.</title>
        <authorList>
            <person name="Gilroy R."/>
            <person name="Ravi A."/>
            <person name="Getino M."/>
            <person name="Pursley I."/>
            <person name="Horton D.L."/>
            <person name="Alikhan N.F."/>
            <person name="Baker D."/>
            <person name="Gharbi K."/>
            <person name="Hall N."/>
            <person name="Watson M."/>
            <person name="Adriaenssens E.M."/>
            <person name="Foster-Nyarko E."/>
            <person name="Jarju S."/>
            <person name="Secka A."/>
            <person name="Antonio M."/>
            <person name="Oren A."/>
            <person name="Chaudhuri R.R."/>
            <person name="La Ragione R."/>
            <person name="Hildebrand F."/>
            <person name="Pallen M.J."/>
        </authorList>
    </citation>
    <scope>NUCLEOTIDE SEQUENCE</scope>
    <source>
        <strain evidence="7">687</strain>
    </source>
</reference>
<dbReference type="GO" id="GO:0042586">
    <property type="term" value="F:peptide deformylase activity"/>
    <property type="evidence" value="ECO:0007669"/>
    <property type="project" value="UniProtKB-UniRule"/>
</dbReference>
<dbReference type="GO" id="GO:0006412">
    <property type="term" value="P:translation"/>
    <property type="evidence" value="ECO:0007669"/>
    <property type="project" value="UniProtKB-UniRule"/>
</dbReference>
<reference evidence="7" key="2">
    <citation type="submission" date="2021-04" db="EMBL/GenBank/DDBJ databases">
        <authorList>
            <person name="Gilroy R."/>
        </authorList>
    </citation>
    <scope>NUCLEOTIDE SEQUENCE</scope>
    <source>
        <strain evidence="7">687</strain>
    </source>
</reference>
<feature type="binding site" evidence="6">
    <location>
        <position position="141"/>
    </location>
    <ligand>
        <name>Fe cation</name>
        <dbReference type="ChEBI" id="CHEBI:24875"/>
    </ligand>
</feature>
<evidence type="ECO:0000256" key="1">
    <source>
        <dbReference type="ARBA" id="ARBA00010759"/>
    </source>
</evidence>
<dbReference type="SUPFAM" id="SSF56420">
    <property type="entry name" value="Peptide deformylase"/>
    <property type="match status" value="1"/>
</dbReference>
<evidence type="ECO:0000256" key="4">
    <source>
        <dbReference type="ARBA" id="ARBA00022917"/>
    </source>
</evidence>
<dbReference type="InterPro" id="IPR036821">
    <property type="entry name" value="Peptide_deformylase_sf"/>
</dbReference>
<proteinExistence type="inferred from homology"/>
<protein>
    <recommendedName>
        <fullName evidence="6">Peptide deformylase</fullName>
        <shortName evidence="6">PDF</shortName>
        <ecNumber evidence="6">3.5.1.88</ecNumber>
    </recommendedName>
    <alternativeName>
        <fullName evidence="6">Polypeptide deformylase</fullName>
    </alternativeName>
</protein>
<dbReference type="PIRSF" id="PIRSF004749">
    <property type="entry name" value="Pep_def"/>
    <property type="match status" value="1"/>
</dbReference>
<dbReference type="PRINTS" id="PR01576">
    <property type="entry name" value="PDEFORMYLASE"/>
</dbReference>
<evidence type="ECO:0000256" key="2">
    <source>
        <dbReference type="ARBA" id="ARBA00022723"/>
    </source>
</evidence>
<dbReference type="HAMAP" id="MF_00163">
    <property type="entry name" value="Pep_deformylase"/>
    <property type="match status" value="1"/>
</dbReference>
<dbReference type="AlphaFoldDB" id="A0A9E2KMD4"/>
<dbReference type="InterPro" id="IPR023635">
    <property type="entry name" value="Peptide_deformylase"/>
</dbReference>
<comment type="similarity">
    <text evidence="1 6">Belongs to the polypeptide deformylase family.</text>
</comment>
<dbReference type="Gene3D" id="3.90.45.10">
    <property type="entry name" value="Peptide deformylase"/>
    <property type="match status" value="1"/>
</dbReference>
<keyword evidence="3 6" id="KW-0378">Hydrolase</keyword>
<dbReference type="PANTHER" id="PTHR10458:SF22">
    <property type="entry name" value="PEPTIDE DEFORMYLASE"/>
    <property type="match status" value="1"/>
</dbReference>
<dbReference type="EC" id="3.5.1.88" evidence="6"/>
<comment type="caution">
    <text evidence="7">The sequence shown here is derived from an EMBL/GenBank/DDBJ whole genome shotgun (WGS) entry which is preliminary data.</text>
</comment>
<dbReference type="CDD" id="cd00487">
    <property type="entry name" value="Pep_deformylase"/>
    <property type="match status" value="1"/>
</dbReference>
<evidence type="ECO:0000256" key="5">
    <source>
        <dbReference type="ARBA" id="ARBA00023004"/>
    </source>
</evidence>
<sequence length="177" mass="19879">MALLEVVTFPDDRLRRKCRPLTTVDDKIRTLASDMLETMYDDEGIGLAAPQVGLDIRLVVIDIPAEDGTQKHNPLVLINPEIIAREGEVASTEGCLSVPEYTAEVKRAEKVTVKALDQNGVEQTYNADGLFAICLQHEIDHLDGKLFIDYLSTLKRNMLRKRYSKLKKEQQRAAAAR</sequence>
<dbReference type="Pfam" id="PF01327">
    <property type="entry name" value="Pep_deformylase"/>
    <property type="match status" value="1"/>
</dbReference>
<dbReference type="NCBIfam" id="TIGR00079">
    <property type="entry name" value="pept_deformyl"/>
    <property type="match status" value="1"/>
</dbReference>
<name>A0A9E2KMD4_9GAMM</name>
<evidence type="ECO:0000256" key="6">
    <source>
        <dbReference type="HAMAP-Rule" id="MF_00163"/>
    </source>
</evidence>
<organism evidence="7 8">
    <name type="scientific">Candidatus Anaerobiospirillum merdipullorum</name>
    <dbReference type="NCBI Taxonomy" id="2838450"/>
    <lineage>
        <taxon>Bacteria</taxon>
        <taxon>Pseudomonadati</taxon>
        <taxon>Pseudomonadota</taxon>
        <taxon>Gammaproteobacteria</taxon>
        <taxon>Aeromonadales</taxon>
        <taxon>Succinivibrionaceae</taxon>
        <taxon>Anaerobiospirillum</taxon>
    </lineage>
</organism>